<organism evidence="2 3">
    <name type="scientific">Pseudoalteromonas holothuriae</name>
    <dbReference type="NCBI Taxonomy" id="2963714"/>
    <lineage>
        <taxon>Bacteria</taxon>
        <taxon>Pseudomonadati</taxon>
        <taxon>Pseudomonadota</taxon>
        <taxon>Gammaproteobacteria</taxon>
        <taxon>Alteromonadales</taxon>
        <taxon>Pseudoalteromonadaceae</taxon>
        <taxon>Pseudoalteromonas</taxon>
    </lineage>
</organism>
<reference evidence="2 3" key="1">
    <citation type="submission" date="2022-07" db="EMBL/GenBank/DDBJ databases">
        <authorList>
            <person name="Criscuolo A."/>
        </authorList>
    </citation>
    <scope>NUCLEOTIDE SEQUENCE [LARGE SCALE GENOMIC DNA]</scope>
    <source>
        <strain evidence="3">CIP 111951</strain>
    </source>
</reference>
<dbReference type="InterPro" id="IPR032466">
    <property type="entry name" value="Metal_Hydrolase"/>
</dbReference>
<dbReference type="Pfam" id="PF07969">
    <property type="entry name" value="Amidohydro_3"/>
    <property type="match status" value="1"/>
</dbReference>
<name>A0ABM9GHA4_9GAMM</name>
<comment type="caution">
    <text evidence="2">The sequence shown here is derived from an EMBL/GenBank/DDBJ whole genome shotgun (WGS) entry which is preliminary data.</text>
</comment>
<dbReference type="EC" id="3.5.1.81" evidence="2"/>
<evidence type="ECO:0000313" key="3">
    <source>
        <dbReference type="Proteomes" id="UP001152485"/>
    </source>
</evidence>
<dbReference type="GO" id="GO:0047420">
    <property type="term" value="F:N-acyl-D-amino-acid deacylase activity"/>
    <property type="evidence" value="ECO:0007669"/>
    <property type="project" value="UniProtKB-EC"/>
</dbReference>
<dbReference type="InterPro" id="IPR011059">
    <property type="entry name" value="Metal-dep_hydrolase_composite"/>
</dbReference>
<accession>A0ABM9GHA4</accession>
<sequence>MTDSYVDSIIKNATVYQGPNSQPHVIDVAIDKDSIVAIGDCTQLQAKHNYDATGLVLAPGFIDVHTHDDLEVLNNPHMLNKVSQGVTTVIAGNCGISAVPYRQGEAPVDPINLLGEKNKFVYQDLNDYRNAFECALPSVNLAMLVGHTSLRAYVMQDLTRPARDDEIDLMKQLLGTAMVQGALGLSTGLAYYNAKGASQSEVNALAKVVKPYDGIYTTHLRTEFQGILDAMDEAFATASYADIPLVISHIKCAGQENWGRAAQVLQHLDKQREHQDIGCDCYPYAASSSTLDLNQVSEHTEIFITWSKSHPKMAQQSLNDIATKWQLSLLDAAKKLQPAGAVYHCMLEDDVKQFLSYKHSMIGSDGLPCDPHPHPRLWGTFPRVLGHYCNDKKTLPLALAIHKMTALPAARFKLQRRGEIKVGYFADLVLFNPKKVQDQATYNKPKAQALGIEYVWVNGTLSFVAGANTDTIVNYGRAGQFLARSSTDE</sequence>
<proteinExistence type="predicted"/>
<protein>
    <submittedName>
        <fullName evidence="2">D-aminoacylase</fullName>
        <ecNumber evidence="2">3.5.1.81</ecNumber>
    </submittedName>
</protein>
<dbReference type="Gene3D" id="3.20.20.140">
    <property type="entry name" value="Metal-dependent hydrolases"/>
    <property type="match status" value="1"/>
</dbReference>
<dbReference type="InterPro" id="IPR050378">
    <property type="entry name" value="Metallo-dep_Hydrolases_sf"/>
</dbReference>
<dbReference type="InterPro" id="IPR023100">
    <property type="entry name" value="D-aminoacylase_insert_dom_sf"/>
</dbReference>
<dbReference type="Proteomes" id="UP001152485">
    <property type="component" value="Unassembled WGS sequence"/>
</dbReference>
<evidence type="ECO:0000259" key="1">
    <source>
        <dbReference type="Pfam" id="PF07969"/>
    </source>
</evidence>
<dbReference type="InterPro" id="IPR013108">
    <property type="entry name" value="Amidohydro_3"/>
</dbReference>
<dbReference type="Gene3D" id="3.30.1490.130">
    <property type="entry name" value="D-aminoacylase. Domain 3"/>
    <property type="match status" value="1"/>
</dbReference>
<dbReference type="PANTHER" id="PTHR11647">
    <property type="entry name" value="HYDRANTOINASE/DIHYDROPYRIMIDINASE FAMILY MEMBER"/>
    <property type="match status" value="1"/>
</dbReference>
<dbReference type="SUPFAM" id="SSF51338">
    <property type="entry name" value="Composite domain of metallo-dependent hydrolases"/>
    <property type="match status" value="1"/>
</dbReference>
<dbReference type="Gene3D" id="2.30.40.10">
    <property type="entry name" value="Urease, subunit C, domain 1"/>
    <property type="match status" value="1"/>
</dbReference>
<feature type="domain" description="Amidohydrolase 3" evidence="1">
    <location>
        <begin position="51"/>
        <end position="460"/>
    </location>
</feature>
<dbReference type="SUPFAM" id="SSF51556">
    <property type="entry name" value="Metallo-dependent hydrolases"/>
    <property type="match status" value="1"/>
</dbReference>
<gene>
    <name evidence="2" type="primary">dan</name>
    <name evidence="2" type="ORF">PSECIP111951_01100</name>
</gene>
<dbReference type="PANTHER" id="PTHR11647:SF1">
    <property type="entry name" value="COLLAPSIN RESPONSE MEDIATOR PROTEIN"/>
    <property type="match status" value="1"/>
</dbReference>
<keyword evidence="2" id="KW-0378">Hydrolase</keyword>
<dbReference type="RefSeq" id="WP_261592280.1">
    <property type="nucleotide sequence ID" value="NZ_CAMAPD010000004.1"/>
</dbReference>
<dbReference type="EMBL" id="CAMAPD010000004">
    <property type="protein sequence ID" value="CAH9054746.1"/>
    <property type="molecule type" value="Genomic_DNA"/>
</dbReference>
<dbReference type="CDD" id="cd01297">
    <property type="entry name" value="D-aminoacylase"/>
    <property type="match status" value="1"/>
</dbReference>
<evidence type="ECO:0000313" key="2">
    <source>
        <dbReference type="EMBL" id="CAH9054746.1"/>
    </source>
</evidence>